<gene>
    <name evidence="2" type="ORF">PXEA_LOCUS9278</name>
</gene>
<dbReference type="OrthoDB" id="5593012at2759"/>
<comment type="caution">
    <text evidence="2">The sequence shown here is derived from an EMBL/GenBank/DDBJ whole genome shotgun (WGS) entry which is preliminary data.</text>
</comment>
<feature type="domain" description="Dynein heavy chain C-terminal" evidence="1">
    <location>
        <begin position="17"/>
        <end position="146"/>
    </location>
</feature>
<protein>
    <recommendedName>
        <fullName evidence="1">Dynein heavy chain C-terminal domain-containing protein</fullName>
    </recommendedName>
</protein>
<dbReference type="Gene3D" id="1.20.1270.280">
    <property type="match status" value="1"/>
</dbReference>
<dbReference type="Proteomes" id="UP000784294">
    <property type="component" value="Unassembled WGS sequence"/>
</dbReference>
<accession>A0A448WMX5</accession>
<organism evidence="2 3">
    <name type="scientific">Protopolystoma xenopodis</name>
    <dbReference type="NCBI Taxonomy" id="117903"/>
    <lineage>
        <taxon>Eukaryota</taxon>
        <taxon>Metazoa</taxon>
        <taxon>Spiralia</taxon>
        <taxon>Lophotrochozoa</taxon>
        <taxon>Platyhelminthes</taxon>
        <taxon>Monogenea</taxon>
        <taxon>Polyopisthocotylea</taxon>
        <taxon>Polystomatidea</taxon>
        <taxon>Polystomatidae</taxon>
        <taxon>Protopolystoma</taxon>
    </lineage>
</organism>
<dbReference type="InterPro" id="IPR026983">
    <property type="entry name" value="DHC"/>
</dbReference>
<dbReference type="EMBL" id="CAAALY010026121">
    <property type="protein sequence ID" value="VEL15838.1"/>
    <property type="molecule type" value="Genomic_DNA"/>
</dbReference>
<reference evidence="2" key="1">
    <citation type="submission" date="2018-11" db="EMBL/GenBank/DDBJ databases">
        <authorList>
            <consortium name="Pathogen Informatics"/>
        </authorList>
    </citation>
    <scope>NUCLEOTIDE SEQUENCE</scope>
</reference>
<evidence type="ECO:0000313" key="2">
    <source>
        <dbReference type="EMBL" id="VEL15838.1"/>
    </source>
</evidence>
<sequence>MILIAVGDLFYFPVQTRGGSTQGKSMDDIIDEVASDVLGRLPDNYDTEIALRKYPTRYEQSMNTVLVQEMVRFNNLLTVVRQSLNNIRKAIKGLVVMSPDLEEVAESMMASKIPKMWMGKSYPSLKPLGSYVNDFLTRLKFLQANTALQQQFWATWTRIVNQDAFHDFASVSIKAKAPRKVVGTKHVHDAMDTFLGPSDLVSRWGGNCGRNMQYRWLGFAMVMHTFFQNLIANLTISGDVI</sequence>
<name>A0A448WMX5_9PLAT</name>
<dbReference type="GO" id="GO:0051959">
    <property type="term" value="F:dynein light intermediate chain binding"/>
    <property type="evidence" value="ECO:0007669"/>
    <property type="project" value="InterPro"/>
</dbReference>
<evidence type="ECO:0000313" key="3">
    <source>
        <dbReference type="Proteomes" id="UP000784294"/>
    </source>
</evidence>
<dbReference type="AlphaFoldDB" id="A0A448WMX5"/>
<dbReference type="InterPro" id="IPR041228">
    <property type="entry name" value="Dynein_C"/>
</dbReference>
<dbReference type="PANTHER" id="PTHR22878:SF66">
    <property type="entry name" value="DYNEIN AXONEMAL HEAVY CHAIN 7"/>
    <property type="match status" value="1"/>
</dbReference>
<keyword evidence="3" id="KW-1185">Reference proteome</keyword>
<evidence type="ECO:0000259" key="1">
    <source>
        <dbReference type="Pfam" id="PF18199"/>
    </source>
</evidence>
<dbReference type="PANTHER" id="PTHR22878">
    <property type="entry name" value="DYNEIN HEAVY CHAIN 6, AXONEMAL-LIKE-RELATED"/>
    <property type="match status" value="1"/>
</dbReference>
<dbReference type="FunFam" id="1.20.1270.280:FF:000001">
    <property type="entry name" value="dynein heavy chain 7, axonemal"/>
    <property type="match status" value="1"/>
</dbReference>
<proteinExistence type="predicted"/>
<dbReference type="GO" id="GO:0045505">
    <property type="term" value="F:dynein intermediate chain binding"/>
    <property type="evidence" value="ECO:0007669"/>
    <property type="project" value="InterPro"/>
</dbReference>
<dbReference type="GO" id="GO:0030286">
    <property type="term" value="C:dynein complex"/>
    <property type="evidence" value="ECO:0007669"/>
    <property type="project" value="InterPro"/>
</dbReference>
<dbReference type="Pfam" id="PF18199">
    <property type="entry name" value="Dynein_C"/>
    <property type="match status" value="1"/>
</dbReference>
<dbReference type="GO" id="GO:0007018">
    <property type="term" value="P:microtubule-based movement"/>
    <property type="evidence" value="ECO:0007669"/>
    <property type="project" value="InterPro"/>
</dbReference>